<dbReference type="RefSeq" id="XP_067545259.1">
    <property type="nucleotide sequence ID" value="XM_067687551.1"/>
</dbReference>
<evidence type="ECO:0000256" key="7">
    <source>
        <dbReference type="ARBA" id="ARBA00023117"/>
    </source>
</evidence>
<dbReference type="GO" id="GO:0032968">
    <property type="term" value="P:positive regulation of transcription elongation by RNA polymerase II"/>
    <property type="evidence" value="ECO:0007669"/>
    <property type="project" value="EnsemblFungi"/>
</dbReference>
<organism evidence="15 16">
    <name type="scientific">Nematocida displodere</name>
    <dbReference type="NCBI Taxonomy" id="1805483"/>
    <lineage>
        <taxon>Eukaryota</taxon>
        <taxon>Fungi</taxon>
        <taxon>Fungi incertae sedis</taxon>
        <taxon>Microsporidia</taxon>
        <taxon>Nematocida</taxon>
    </lineage>
</organism>
<evidence type="ECO:0000256" key="8">
    <source>
        <dbReference type="ARBA" id="ARBA00023159"/>
    </source>
</evidence>
<dbReference type="PRINTS" id="PR00503">
    <property type="entry name" value="BROMODOMAIN"/>
</dbReference>
<dbReference type="InterPro" id="IPR000182">
    <property type="entry name" value="GNAT_dom"/>
</dbReference>
<accession>A0A177EID6</accession>
<dbReference type="Pfam" id="PF00439">
    <property type="entry name" value="Bromodomain"/>
    <property type="match status" value="1"/>
</dbReference>
<dbReference type="GO" id="GO:0140671">
    <property type="term" value="C:ADA complex"/>
    <property type="evidence" value="ECO:0007669"/>
    <property type="project" value="EnsemblFungi"/>
</dbReference>
<keyword evidence="7 12" id="KW-0103">Bromodomain</keyword>
<dbReference type="GO" id="GO:0000775">
    <property type="term" value="C:chromosome, centromeric region"/>
    <property type="evidence" value="ECO:0007669"/>
    <property type="project" value="EnsemblFungi"/>
</dbReference>
<dbReference type="GO" id="GO:0005634">
    <property type="term" value="C:nucleus"/>
    <property type="evidence" value="ECO:0007669"/>
    <property type="project" value="UniProtKB-SubCell"/>
</dbReference>
<dbReference type="InterPro" id="IPR037800">
    <property type="entry name" value="GCN5"/>
</dbReference>
<dbReference type="GO" id="GO:0036408">
    <property type="term" value="F:histone H3K14 acetyltransferase activity"/>
    <property type="evidence" value="ECO:0007669"/>
    <property type="project" value="EnsemblFungi"/>
</dbReference>
<proteinExistence type="inferred from homology"/>
<dbReference type="GO" id="GO:0003712">
    <property type="term" value="F:transcription coregulator activity"/>
    <property type="evidence" value="ECO:0007669"/>
    <property type="project" value="EnsemblFungi"/>
</dbReference>
<evidence type="ECO:0000256" key="6">
    <source>
        <dbReference type="ARBA" id="ARBA00023015"/>
    </source>
</evidence>
<dbReference type="InterPro" id="IPR018359">
    <property type="entry name" value="Bromodomain_CS"/>
</dbReference>
<protein>
    <recommendedName>
        <fullName evidence="3">histone acetyltransferase</fullName>
        <ecNumber evidence="3">2.3.1.48</ecNumber>
    </recommendedName>
</protein>
<dbReference type="GO" id="GO:0140129">
    <property type="term" value="F:histone H3K56ac reader activity"/>
    <property type="evidence" value="ECO:0007669"/>
    <property type="project" value="EnsemblFungi"/>
</dbReference>
<dbReference type="GO" id="GO:0043992">
    <property type="term" value="F:histone H3K9 acetyltransferase activity"/>
    <property type="evidence" value="ECO:0007669"/>
    <property type="project" value="EnsemblFungi"/>
</dbReference>
<reference evidence="15 16" key="1">
    <citation type="submission" date="2016-02" db="EMBL/GenBank/DDBJ databases">
        <title>Discovery of a natural microsporidian pathogen with a broad tissue tropism in Caenorhabditis elegans.</title>
        <authorList>
            <person name="Luallen R.J."/>
            <person name="Reinke A.W."/>
            <person name="Tong L."/>
            <person name="Botts M.R."/>
            <person name="Felix M.-A."/>
            <person name="Troemel E.R."/>
        </authorList>
    </citation>
    <scope>NUCLEOTIDE SEQUENCE [LARGE SCALE GENOMIC DNA]</scope>
    <source>
        <strain evidence="15 16">JUm2807</strain>
    </source>
</reference>
<name>A0A177EID6_9MICR</name>
<dbReference type="SMART" id="SM00297">
    <property type="entry name" value="BROMO"/>
    <property type="match status" value="1"/>
</dbReference>
<dbReference type="PROSITE" id="PS51186">
    <property type="entry name" value="GNAT"/>
    <property type="match status" value="1"/>
</dbReference>
<dbReference type="Pfam" id="PF00583">
    <property type="entry name" value="Acetyltransf_1"/>
    <property type="match status" value="1"/>
</dbReference>
<evidence type="ECO:0000256" key="11">
    <source>
        <dbReference type="ARBA" id="ARBA00023315"/>
    </source>
</evidence>
<evidence type="ECO:0000313" key="15">
    <source>
        <dbReference type="EMBL" id="OAG31658.1"/>
    </source>
</evidence>
<dbReference type="AlphaFoldDB" id="A0A177EID6"/>
<dbReference type="InterPro" id="IPR036427">
    <property type="entry name" value="Bromodomain-like_sf"/>
</dbReference>
<dbReference type="PROSITE" id="PS50014">
    <property type="entry name" value="BROMODOMAIN_2"/>
    <property type="match status" value="1"/>
</dbReference>
<dbReference type="GO" id="GO:0000124">
    <property type="term" value="C:SAGA complex"/>
    <property type="evidence" value="ECO:0007669"/>
    <property type="project" value="EnsemblFungi"/>
</dbReference>
<keyword evidence="10" id="KW-0539">Nucleus</keyword>
<evidence type="ECO:0000256" key="1">
    <source>
        <dbReference type="ARBA" id="ARBA00004123"/>
    </source>
</evidence>
<dbReference type="Proteomes" id="UP000185944">
    <property type="component" value="Unassembled WGS sequence"/>
</dbReference>
<dbReference type="GeneID" id="93646483"/>
<evidence type="ECO:0000256" key="12">
    <source>
        <dbReference type="PROSITE-ProRule" id="PRU00035"/>
    </source>
</evidence>
<gene>
    <name evidence="15" type="ORF">NEDG_00133</name>
</gene>
<dbReference type="GO" id="GO:0046695">
    <property type="term" value="C:SLIK (SAGA-like) complex"/>
    <property type="evidence" value="ECO:0007669"/>
    <property type="project" value="EnsemblFungi"/>
</dbReference>
<dbReference type="GO" id="GO:0045815">
    <property type="term" value="P:transcription initiation-coupled chromatin remodeling"/>
    <property type="evidence" value="ECO:0007669"/>
    <property type="project" value="EnsemblFungi"/>
</dbReference>
<evidence type="ECO:0000313" key="16">
    <source>
        <dbReference type="Proteomes" id="UP000185944"/>
    </source>
</evidence>
<dbReference type="VEuPathDB" id="MicrosporidiaDB:NEDG_00133"/>
<dbReference type="PANTHER" id="PTHR45750:SF3">
    <property type="entry name" value="HISTONE ACETYLTRANSFERASE"/>
    <property type="match status" value="1"/>
</dbReference>
<keyword evidence="9" id="KW-0804">Transcription</keyword>
<keyword evidence="8" id="KW-0010">Activator</keyword>
<dbReference type="EC" id="2.3.1.48" evidence="3"/>
<evidence type="ECO:0000256" key="2">
    <source>
        <dbReference type="ARBA" id="ARBA00008607"/>
    </source>
</evidence>
<dbReference type="EMBL" id="LTDL01000014">
    <property type="protein sequence ID" value="OAG31658.1"/>
    <property type="molecule type" value="Genomic_DNA"/>
</dbReference>
<evidence type="ECO:0000259" key="14">
    <source>
        <dbReference type="PROSITE" id="PS51186"/>
    </source>
</evidence>
<dbReference type="SUPFAM" id="SSF47370">
    <property type="entry name" value="Bromodomain"/>
    <property type="match status" value="1"/>
</dbReference>
<evidence type="ECO:0000256" key="4">
    <source>
        <dbReference type="ARBA" id="ARBA00022679"/>
    </source>
</evidence>
<evidence type="ECO:0000259" key="13">
    <source>
        <dbReference type="PROSITE" id="PS50014"/>
    </source>
</evidence>
<dbReference type="PANTHER" id="PTHR45750">
    <property type="entry name" value="GH11602P"/>
    <property type="match status" value="1"/>
</dbReference>
<dbReference type="GO" id="GO:0043993">
    <property type="term" value="F:histone H3K18 acetyltransferase activity"/>
    <property type="evidence" value="ECO:0007669"/>
    <property type="project" value="EnsemblFungi"/>
</dbReference>
<evidence type="ECO:0000256" key="9">
    <source>
        <dbReference type="ARBA" id="ARBA00023163"/>
    </source>
</evidence>
<sequence>MFTLTKEALQKIERNKALKGMVRKKEIEIRVISSLDKNTLETSAMLLDLKGLFQKQLPKMPKEYVVRLVFDIKHKSMVITDQSKKVLGGICFRTFYDDSFVEIVFCAVSSDSQIKGYGEFMMNMFKKTVKEEFSKETKARGGARAPSDPIYLLTYADNYAIGYFKKQGFTKEITFTQWQGRIKDYEGGTLMQGKILTTIDYTNIYTMLLKRREALIRLLKKKQPEMFKEYRLPDHEAAVAPMDIPGLKEAGFTEEMSSTLEPRGSLKELLLYLCTELKNHNTAWPFLDPVNPEDVADYHAVIKTPMDLRTVESKILSEDYATFEEMDADIQLVISNCYIYNAPGSQYAKCAKSLNEFYQNKVKWCRSALSRRE</sequence>
<feature type="domain" description="N-acetyltransferase" evidence="14">
    <location>
        <begin position="27"/>
        <end position="192"/>
    </location>
</feature>
<evidence type="ECO:0000256" key="3">
    <source>
        <dbReference type="ARBA" id="ARBA00013184"/>
    </source>
</evidence>
<dbReference type="SUPFAM" id="SSF55729">
    <property type="entry name" value="Acyl-CoA N-acyltransferases (Nat)"/>
    <property type="match status" value="1"/>
</dbReference>
<dbReference type="InterPro" id="IPR001487">
    <property type="entry name" value="Bromodomain"/>
</dbReference>
<dbReference type="InterPro" id="IPR016181">
    <property type="entry name" value="Acyl_CoA_acyltransferase"/>
</dbReference>
<dbReference type="GO" id="GO:0005829">
    <property type="term" value="C:cytosol"/>
    <property type="evidence" value="ECO:0007669"/>
    <property type="project" value="EnsemblFungi"/>
</dbReference>
<dbReference type="GO" id="GO:0010515">
    <property type="term" value="P:negative regulation of induction of conjugation with cellular fusion"/>
    <property type="evidence" value="ECO:0007669"/>
    <property type="project" value="EnsemblFungi"/>
</dbReference>
<evidence type="ECO:0000256" key="10">
    <source>
        <dbReference type="ARBA" id="ARBA00023242"/>
    </source>
</evidence>
<keyword evidence="6" id="KW-0805">Transcription regulation</keyword>
<comment type="similarity">
    <text evidence="2">Belongs to the acetyltransferase family. GCN5 subfamily.</text>
</comment>
<keyword evidence="4 15" id="KW-0808">Transferase</keyword>
<keyword evidence="16" id="KW-1185">Reference proteome</keyword>
<feature type="domain" description="Bromo" evidence="13">
    <location>
        <begin position="278"/>
        <end position="348"/>
    </location>
</feature>
<dbReference type="GO" id="GO:0140046">
    <property type="term" value="F:histone H4K16ac reader activity"/>
    <property type="evidence" value="ECO:0007669"/>
    <property type="project" value="EnsemblFungi"/>
</dbReference>
<dbReference type="STRING" id="1805483.A0A177EID6"/>
<evidence type="ECO:0000256" key="5">
    <source>
        <dbReference type="ARBA" id="ARBA00022853"/>
    </source>
</evidence>
<dbReference type="Gene3D" id="3.40.630.30">
    <property type="match status" value="1"/>
</dbReference>
<comment type="caution">
    <text evidence="15">The sequence shown here is derived from an EMBL/GenBank/DDBJ whole genome shotgun (WGS) entry which is preliminary data.</text>
</comment>
<dbReference type="Gene3D" id="1.20.920.10">
    <property type="entry name" value="Bromodomain-like"/>
    <property type="match status" value="1"/>
</dbReference>
<dbReference type="PROSITE" id="PS00633">
    <property type="entry name" value="BROMODOMAIN_1"/>
    <property type="match status" value="1"/>
</dbReference>
<keyword evidence="5" id="KW-0156">Chromatin regulator</keyword>
<dbReference type="GO" id="GO:0140011">
    <property type="term" value="F:histone H4K12ac reader activity"/>
    <property type="evidence" value="ECO:0007669"/>
    <property type="project" value="EnsemblFungi"/>
</dbReference>
<comment type="subcellular location">
    <subcellularLocation>
        <location evidence="1">Nucleus</location>
    </subcellularLocation>
</comment>
<dbReference type="OrthoDB" id="1937912at2759"/>
<dbReference type="GO" id="GO:0140068">
    <property type="term" value="F:histone crotonyltransferase activity"/>
    <property type="evidence" value="ECO:0007669"/>
    <property type="project" value="EnsemblFungi"/>
</dbReference>
<keyword evidence="11" id="KW-0012">Acyltransferase</keyword>